<gene>
    <name evidence="10" type="ORF">FSW04_16390</name>
</gene>
<dbReference type="InterPro" id="IPR045540">
    <property type="entry name" value="YegS/DAGK_C"/>
</dbReference>
<evidence type="ECO:0000256" key="7">
    <source>
        <dbReference type="ARBA" id="ARBA00023209"/>
    </source>
</evidence>
<evidence type="ECO:0000313" key="11">
    <source>
        <dbReference type="Proteomes" id="UP000321805"/>
    </source>
</evidence>
<evidence type="ECO:0000256" key="2">
    <source>
        <dbReference type="ARBA" id="ARBA00005983"/>
    </source>
</evidence>
<organism evidence="10 11">
    <name type="scientific">Baekduia soli</name>
    <dbReference type="NCBI Taxonomy" id="496014"/>
    <lineage>
        <taxon>Bacteria</taxon>
        <taxon>Bacillati</taxon>
        <taxon>Actinomycetota</taxon>
        <taxon>Thermoleophilia</taxon>
        <taxon>Solirubrobacterales</taxon>
        <taxon>Baekduiaceae</taxon>
        <taxon>Baekduia</taxon>
    </lineage>
</organism>
<dbReference type="InterPro" id="IPR016064">
    <property type="entry name" value="NAD/diacylglycerol_kinase_sf"/>
</dbReference>
<keyword evidence="7" id="KW-0444">Lipid biosynthesis</keyword>
<dbReference type="InterPro" id="IPR005218">
    <property type="entry name" value="Diacylglycerol/lipid_kinase"/>
</dbReference>
<dbReference type="NCBIfam" id="TIGR00147">
    <property type="entry name" value="YegS/Rv2252/BmrU family lipid kinase"/>
    <property type="match status" value="1"/>
</dbReference>
<keyword evidence="11" id="KW-1185">Reference proteome</keyword>
<accession>A0A5B8UDP1</accession>
<dbReference type="Pfam" id="PF19279">
    <property type="entry name" value="YegS_C"/>
    <property type="match status" value="1"/>
</dbReference>
<dbReference type="Pfam" id="PF00781">
    <property type="entry name" value="DAGK_cat"/>
    <property type="match status" value="1"/>
</dbReference>
<comment type="similarity">
    <text evidence="2">Belongs to the diacylglycerol/lipid kinase family.</text>
</comment>
<evidence type="ECO:0000313" key="10">
    <source>
        <dbReference type="EMBL" id="QEC50801.1"/>
    </source>
</evidence>
<dbReference type="GO" id="GO:0008654">
    <property type="term" value="P:phospholipid biosynthetic process"/>
    <property type="evidence" value="ECO:0007669"/>
    <property type="project" value="UniProtKB-KW"/>
</dbReference>
<keyword evidence="6" id="KW-0067">ATP-binding</keyword>
<dbReference type="SMART" id="SM00046">
    <property type="entry name" value="DAGKc"/>
    <property type="match status" value="1"/>
</dbReference>
<dbReference type="EMBL" id="CP042430">
    <property type="protein sequence ID" value="QEC50801.1"/>
    <property type="molecule type" value="Genomic_DNA"/>
</dbReference>
<evidence type="ECO:0000256" key="6">
    <source>
        <dbReference type="ARBA" id="ARBA00022840"/>
    </source>
</evidence>
<dbReference type="SUPFAM" id="SSF111331">
    <property type="entry name" value="NAD kinase/diacylglycerol kinase-like"/>
    <property type="match status" value="1"/>
</dbReference>
<dbReference type="Proteomes" id="UP000321805">
    <property type="component" value="Chromosome"/>
</dbReference>
<dbReference type="GO" id="GO:0005524">
    <property type="term" value="F:ATP binding"/>
    <property type="evidence" value="ECO:0007669"/>
    <property type="project" value="UniProtKB-KW"/>
</dbReference>
<evidence type="ECO:0000259" key="9">
    <source>
        <dbReference type="PROSITE" id="PS50146"/>
    </source>
</evidence>
<evidence type="ECO:0000256" key="5">
    <source>
        <dbReference type="ARBA" id="ARBA00022777"/>
    </source>
</evidence>
<dbReference type="AlphaFoldDB" id="A0A5B8UDP1"/>
<protein>
    <submittedName>
        <fullName evidence="10">Diacylglycerol kinase family lipid kinase</fullName>
    </submittedName>
</protein>
<dbReference type="GO" id="GO:0016301">
    <property type="term" value="F:kinase activity"/>
    <property type="evidence" value="ECO:0007669"/>
    <property type="project" value="UniProtKB-KW"/>
</dbReference>
<dbReference type="OrthoDB" id="142078at2"/>
<keyword evidence="3" id="KW-0808">Transferase</keyword>
<dbReference type="InterPro" id="IPR001206">
    <property type="entry name" value="Diacylglycerol_kinase_cat_dom"/>
</dbReference>
<dbReference type="InterPro" id="IPR017438">
    <property type="entry name" value="ATP-NAD_kinase_N"/>
</dbReference>
<keyword evidence="7" id="KW-0443">Lipid metabolism</keyword>
<keyword evidence="4" id="KW-0547">Nucleotide-binding</keyword>
<dbReference type="PANTHER" id="PTHR12358">
    <property type="entry name" value="SPHINGOSINE KINASE"/>
    <property type="match status" value="1"/>
</dbReference>
<dbReference type="KEGG" id="bsol:FSW04_16390"/>
<dbReference type="Gene3D" id="2.60.200.40">
    <property type="match status" value="1"/>
</dbReference>
<evidence type="ECO:0000256" key="4">
    <source>
        <dbReference type="ARBA" id="ARBA00022741"/>
    </source>
</evidence>
<feature type="domain" description="DAGKc" evidence="9">
    <location>
        <begin position="1"/>
        <end position="130"/>
    </location>
</feature>
<dbReference type="Gene3D" id="3.40.50.10330">
    <property type="entry name" value="Probable inorganic polyphosphate/atp-NAD kinase, domain 1"/>
    <property type="match status" value="1"/>
</dbReference>
<keyword evidence="5 10" id="KW-0418">Kinase</keyword>
<evidence type="ECO:0000256" key="1">
    <source>
        <dbReference type="ARBA" id="ARBA00001946"/>
    </source>
</evidence>
<dbReference type="PANTHER" id="PTHR12358:SF54">
    <property type="entry name" value="SPHINGOSINE KINASE RELATED PROTEIN"/>
    <property type="match status" value="1"/>
</dbReference>
<evidence type="ECO:0000256" key="8">
    <source>
        <dbReference type="ARBA" id="ARBA00023264"/>
    </source>
</evidence>
<sequence length="292" mass="30524">MPRSVALLVNPSAGGGRALRALPAVEAELTRLGLEHRTTRTTSLVHAQALAREADDAGRVVATLSGDGLIGAVAGALRGRPAALMAILPGGRGNDFARANGIPCDAVAACGVLVTGVPRALDVGDVDGRTFVGIASLGFDSEANRIANEAPSWMGPMVYAYAALRALARWRPATFDVAVGHDHRTFRGWTVAAANSRAYGGGMLLAPDARLDDGRLDVVLVAPRSRRDFVRSLPRVFKGTHVELDSVTVLRGPEVRIAADRPFTVYADGDPIGELPVTVRAVPGAIHVLLPA</sequence>
<proteinExistence type="inferred from homology"/>
<reference evidence="10 11" key="1">
    <citation type="journal article" date="2018" name="J. Microbiol.">
        <title>Baekduia soli gen. nov., sp. nov., a novel bacterium isolated from the soil of Baekdu Mountain and proposal of a novel family name, Baekduiaceae fam. nov.</title>
        <authorList>
            <person name="An D.S."/>
            <person name="Siddiqi M.Z."/>
            <person name="Kim K.H."/>
            <person name="Yu H.S."/>
            <person name="Im W.T."/>
        </authorList>
    </citation>
    <scope>NUCLEOTIDE SEQUENCE [LARGE SCALE GENOMIC DNA]</scope>
    <source>
        <strain evidence="10 11">BR7-21</strain>
    </source>
</reference>
<dbReference type="PROSITE" id="PS50146">
    <property type="entry name" value="DAGK"/>
    <property type="match status" value="1"/>
</dbReference>
<keyword evidence="7" id="KW-0594">Phospholipid biosynthesis</keyword>
<keyword evidence="8" id="KW-1208">Phospholipid metabolism</keyword>
<name>A0A5B8UDP1_9ACTN</name>
<evidence type="ECO:0000256" key="3">
    <source>
        <dbReference type="ARBA" id="ARBA00022679"/>
    </source>
</evidence>
<comment type="cofactor">
    <cofactor evidence="1">
        <name>Mg(2+)</name>
        <dbReference type="ChEBI" id="CHEBI:18420"/>
    </cofactor>
</comment>
<dbReference type="InterPro" id="IPR050187">
    <property type="entry name" value="Lipid_Phosphate_FormReg"/>
</dbReference>